<dbReference type="PROSITE" id="PS51034">
    <property type="entry name" value="ZP_2"/>
    <property type="match status" value="1"/>
</dbReference>
<organism evidence="5 6">
    <name type="scientific">Clavelina lepadiformis</name>
    <name type="common">Light-bulb sea squirt</name>
    <name type="synonym">Ascidia lepadiformis</name>
    <dbReference type="NCBI Taxonomy" id="159417"/>
    <lineage>
        <taxon>Eukaryota</taxon>
        <taxon>Metazoa</taxon>
        <taxon>Chordata</taxon>
        <taxon>Tunicata</taxon>
        <taxon>Ascidiacea</taxon>
        <taxon>Aplousobranchia</taxon>
        <taxon>Clavelinidae</taxon>
        <taxon>Clavelina</taxon>
    </lineage>
</organism>
<dbReference type="Pfam" id="PF23344">
    <property type="entry name" value="ZP-N"/>
    <property type="match status" value="1"/>
</dbReference>
<sequence length="625" mass="69283">MNSSARSNAILALFLAATFRLSAIEGCHSPYHGRHKRAVEPPNTPDVQSFFPGCFSGSSQRNINWEGPVDFVIKHSSWYSEASEACSPSLGLDSVQCWLQQINDVISAQSPVLNEAKSCIIAYSKMITGKDYTGSLFPSNHSELASDDGACPTVVPRDFLNKVESDADYPSTLRDSTDDTILYADDVIDALQHDIICPTCTCTNLLSVAGSLQKYQFESEQLDCDDCWSTRLGSMVTSKSELARPFARSSMTASNLKPVTDPVCQPAAYGAEEVAHPDEVLDPRIECLPNQINLRISRCALINFGFDFLEEFLIGDRKANRSTLQESPEECEPHFYSLPGLEDVLYTIEGNLDQCGAIVEQNETHVTYFYEIRTVRDDIFTDDDVGDDIEYEFSCTYLLDDVTNTGHQDLTGKFDVRDELGENDHVVHISLFRDPDFNEPITTTYSGNAPTLAVPRSIYVDIYSESSHLMLLVPICVVSNTYPVNLDAYIEVIINQCAVDLQSVLASYEDPDTLLFTFPAFLWGGDIQQEIYVICKVRLCDPGGNCEAKGCDDEGSDVLDEDFESYQEVVVGPVRTKLEEHKTCSKNNGGCAQICTEYFGKSVRCSCPAGFELAPDDRNCLPLEK</sequence>
<protein>
    <recommendedName>
        <fullName evidence="4">ZP domain-containing protein</fullName>
    </recommendedName>
</protein>
<evidence type="ECO:0000256" key="3">
    <source>
        <dbReference type="SAM" id="SignalP"/>
    </source>
</evidence>
<dbReference type="Proteomes" id="UP001642483">
    <property type="component" value="Unassembled WGS sequence"/>
</dbReference>
<accession>A0ABP0GPZ1</accession>
<comment type="caution">
    <text evidence="5">The sequence shown here is derived from an EMBL/GenBank/DDBJ whole genome shotgun (WGS) entry which is preliminary data.</text>
</comment>
<dbReference type="InterPro" id="IPR001507">
    <property type="entry name" value="ZP_dom"/>
</dbReference>
<feature type="signal peptide" evidence="3">
    <location>
        <begin position="1"/>
        <end position="23"/>
    </location>
</feature>
<gene>
    <name evidence="5" type="ORF">CVLEPA_LOCUS27125</name>
</gene>
<keyword evidence="1 3" id="KW-0732">Signal</keyword>
<dbReference type="InterPro" id="IPR055356">
    <property type="entry name" value="ZP-N"/>
</dbReference>
<keyword evidence="6" id="KW-1185">Reference proteome</keyword>
<keyword evidence="2" id="KW-1015">Disulfide bond</keyword>
<dbReference type="EMBL" id="CAWYQH010000141">
    <property type="protein sequence ID" value="CAK8693831.1"/>
    <property type="molecule type" value="Genomic_DNA"/>
</dbReference>
<feature type="chain" id="PRO_5047084566" description="ZP domain-containing protein" evidence="3">
    <location>
        <begin position="24"/>
        <end position="625"/>
    </location>
</feature>
<dbReference type="SMART" id="SM00241">
    <property type="entry name" value="ZP"/>
    <property type="match status" value="1"/>
</dbReference>
<dbReference type="InterPro" id="IPR055355">
    <property type="entry name" value="ZP-C"/>
</dbReference>
<dbReference type="Gene3D" id="2.60.40.4100">
    <property type="entry name" value="Zona pellucida, ZP-C domain"/>
    <property type="match status" value="1"/>
</dbReference>
<name>A0ABP0GPZ1_CLALP</name>
<dbReference type="InterPro" id="IPR042235">
    <property type="entry name" value="ZP-C_dom"/>
</dbReference>
<dbReference type="SUPFAM" id="SSF57196">
    <property type="entry name" value="EGF/Laminin"/>
    <property type="match status" value="1"/>
</dbReference>
<dbReference type="PANTHER" id="PTHR14002">
    <property type="entry name" value="ENDOGLIN/TGF-BETA RECEPTOR TYPE III"/>
    <property type="match status" value="1"/>
</dbReference>
<dbReference type="PANTHER" id="PTHR14002:SF54">
    <property type="entry name" value="ZONA PELLUCIDA SPERM-BINDING PROTEIN 2"/>
    <property type="match status" value="1"/>
</dbReference>
<evidence type="ECO:0000313" key="5">
    <source>
        <dbReference type="EMBL" id="CAK8693831.1"/>
    </source>
</evidence>
<evidence type="ECO:0000259" key="4">
    <source>
        <dbReference type="PROSITE" id="PS51034"/>
    </source>
</evidence>
<evidence type="ECO:0000256" key="2">
    <source>
        <dbReference type="ARBA" id="ARBA00023157"/>
    </source>
</evidence>
<dbReference type="Pfam" id="PF00100">
    <property type="entry name" value="Zona_pellucida"/>
    <property type="match status" value="1"/>
</dbReference>
<reference evidence="5 6" key="1">
    <citation type="submission" date="2024-02" db="EMBL/GenBank/DDBJ databases">
        <authorList>
            <person name="Daric V."/>
            <person name="Darras S."/>
        </authorList>
    </citation>
    <scope>NUCLEOTIDE SEQUENCE [LARGE SCALE GENOMIC DNA]</scope>
</reference>
<dbReference type="Pfam" id="PF14670">
    <property type="entry name" value="FXa_inhibition"/>
    <property type="match status" value="1"/>
</dbReference>
<evidence type="ECO:0000256" key="1">
    <source>
        <dbReference type="ARBA" id="ARBA00022729"/>
    </source>
</evidence>
<feature type="domain" description="ZP" evidence="4">
    <location>
        <begin position="286"/>
        <end position="558"/>
    </location>
</feature>
<dbReference type="Gene3D" id="2.10.25.10">
    <property type="entry name" value="Laminin"/>
    <property type="match status" value="1"/>
</dbReference>
<evidence type="ECO:0000313" key="6">
    <source>
        <dbReference type="Proteomes" id="UP001642483"/>
    </source>
</evidence>
<proteinExistence type="predicted"/>